<evidence type="ECO:0000256" key="5">
    <source>
        <dbReference type="SAM" id="SignalP"/>
    </source>
</evidence>
<dbReference type="CDD" id="cd07185">
    <property type="entry name" value="OmpA_C-like"/>
    <property type="match status" value="1"/>
</dbReference>
<dbReference type="PANTHER" id="PTHR30329:SF21">
    <property type="entry name" value="LIPOPROTEIN YIAD-RELATED"/>
    <property type="match status" value="1"/>
</dbReference>
<dbReference type="PROSITE" id="PS51257">
    <property type="entry name" value="PROKAR_LIPOPROTEIN"/>
    <property type="match status" value="1"/>
</dbReference>
<proteinExistence type="predicted"/>
<keyword evidence="3" id="KW-0998">Cell outer membrane</keyword>
<dbReference type="PRINTS" id="PR01021">
    <property type="entry name" value="OMPADOMAIN"/>
</dbReference>
<evidence type="ECO:0000313" key="7">
    <source>
        <dbReference type="EMBL" id="SMF55123.1"/>
    </source>
</evidence>
<keyword evidence="5" id="KW-0732">Signal</keyword>
<evidence type="ECO:0000313" key="8">
    <source>
        <dbReference type="Proteomes" id="UP000192917"/>
    </source>
</evidence>
<evidence type="ECO:0000256" key="3">
    <source>
        <dbReference type="ARBA" id="ARBA00023237"/>
    </source>
</evidence>
<gene>
    <name evidence="7" type="ORF">SAMN05428998_12019</name>
</gene>
<dbReference type="AlphaFoldDB" id="A0A1Y6CGP8"/>
<feature type="signal peptide" evidence="5">
    <location>
        <begin position="1"/>
        <end position="24"/>
    </location>
</feature>
<feature type="chain" id="PRO_5012802912" evidence="5">
    <location>
        <begin position="25"/>
        <end position="344"/>
    </location>
</feature>
<dbReference type="InterPro" id="IPR006665">
    <property type="entry name" value="OmpA-like"/>
</dbReference>
<dbReference type="InterPro" id="IPR006664">
    <property type="entry name" value="OMP_bac"/>
</dbReference>
<evidence type="ECO:0000256" key="2">
    <source>
        <dbReference type="ARBA" id="ARBA00023136"/>
    </source>
</evidence>
<dbReference type="STRING" id="560819.SAMN05428998_12019"/>
<evidence type="ECO:0000259" key="6">
    <source>
        <dbReference type="PROSITE" id="PS51123"/>
    </source>
</evidence>
<sequence>MAGGSPRRSGFAALVAALALSACTAGPFDAGRLATAKPPESAFDRVLVQEYVQLGDLERAEEDWQDAAGFYRRAEQVAAAERVEPEALEARDLPAADRPVLAAARDRLTRALAGGARALTPEAAARAQAGFDCWMQEQEEAHQPDDIAACRQAFETAMAEVERSLNGAVVVLLADAHGAVGAVDLSNARGSVTLSSLRATAVVPGAGAAPDAAGTLASQDVEEIFGRALAAQPAAPVTVRLYFETGTDRLTPASQAELPAILDLIRKRVVPGVEIAGHTDRVGSATINDRLALRRAELVRDMVLKLGVPSRLVRVESFGERDPVIPTADGVDEPRNRRVEITVR</sequence>
<organism evidence="7 8">
    <name type="scientific">Tistlia consotensis USBA 355</name>
    <dbReference type="NCBI Taxonomy" id="560819"/>
    <lineage>
        <taxon>Bacteria</taxon>
        <taxon>Pseudomonadati</taxon>
        <taxon>Pseudomonadota</taxon>
        <taxon>Alphaproteobacteria</taxon>
        <taxon>Rhodospirillales</taxon>
        <taxon>Rhodovibrionaceae</taxon>
        <taxon>Tistlia</taxon>
    </lineage>
</organism>
<accession>A0A1Y6CGP8</accession>
<name>A0A1Y6CGP8_9PROT</name>
<dbReference type="PANTHER" id="PTHR30329">
    <property type="entry name" value="STATOR ELEMENT OF FLAGELLAR MOTOR COMPLEX"/>
    <property type="match status" value="1"/>
</dbReference>
<feature type="domain" description="OmpA-like" evidence="6">
    <location>
        <begin position="230"/>
        <end position="344"/>
    </location>
</feature>
<dbReference type="GO" id="GO:0009279">
    <property type="term" value="C:cell outer membrane"/>
    <property type="evidence" value="ECO:0007669"/>
    <property type="project" value="UniProtKB-SubCell"/>
</dbReference>
<dbReference type="EMBL" id="FWZX01000020">
    <property type="protein sequence ID" value="SMF55123.1"/>
    <property type="molecule type" value="Genomic_DNA"/>
</dbReference>
<dbReference type="Gene3D" id="3.30.1330.60">
    <property type="entry name" value="OmpA-like domain"/>
    <property type="match status" value="1"/>
</dbReference>
<reference evidence="7 8" key="1">
    <citation type="submission" date="2017-04" db="EMBL/GenBank/DDBJ databases">
        <authorList>
            <person name="Afonso C.L."/>
            <person name="Miller P.J."/>
            <person name="Scott M.A."/>
            <person name="Spackman E."/>
            <person name="Goraichik I."/>
            <person name="Dimitrov K.M."/>
            <person name="Suarez D.L."/>
            <person name="Swayne D.E."/>
        </authorList>
    </citation>
    <scope>NUCLEOTIDE SEQUENCE [LARGE SCALE GENOMIC DNA]</scope>
    <source>
        <strain evidence="7 8">USBA 355</strain>
    </source>
</reference>
<protein>
    <submittedName>
        <fullName evidence="7">OmpA-OmpF porin, OOP family</fullName>
    </submittedName>
</protein>
<keyword evidence="8" id="KW-1185">Reference proteome</keyword>
<dbReference type="InterPro" id="IPR036737">
    <property type="entry name" value="OmpA-like_sf"/>
</dbReference>
<dbReference type="SUPFAM" id="SSF103088">
    <property type="entry name" value="OmpA-like"/>
    <property type="match status" value="1"/>
</dbReference>
<comment type="subcellular location">
    <subcellularLocation>
        <location evidence="1">Cell outer membrane</location>
    </subcellularLocation>
</comment>
<dbReference type="RefSeq" id="WP_085124643.1">
    <property type="nucleotide sequence ID" value="NZ_FWZX01000020.1"/>
</dbReference>
<dbReference type="Pfam" id="PF00691">
    <property type="entry name" value="OmpA"/>
    <property type="match status" value="1"/>
</dbReference>
<evidence type="ECO:0000256" key="1">
    <source>
        <dbReference type="ARBA" id="ARBA00004442"/>
    </source>
</evidence>
<evidence type="ECO:0000256" key="4">
    <source>
        <dbReference type="PROSITE-ProRule" id="PRU00473"/>
    </source>
</evidence>
<dbReference type="PROSITE" id="PS51123">
    <property type="entry name" value="OMPA_2"/>
    <property type="match status" value="1"/>
</dbReference>
<dbReference type="Proteomes" id="UP000192917">
    <property type="component" value="Unassembled WGS sequence"/>
</dbReference>
<dbReference type="InterPro" id="IPR050330">
    <property type="entry name" value="Bact_OuterMem_StrucFunc"/>
</dbReference>
<keyword evidence="2 4" id="KW-0472">Membrane</keyword>